<feature type="signal peptide" evidence="9">
    <location>
        <begin position="1"/>
        <end position="23"/>
    </location>
</feature>
<dbReference type="InterPro" id="IPR024167">
    <property type="entry name" value="Cytochrome_c4-like"/>
</dbReference>
<protein>
    <submittedName>
        <fullName evidence="11">C-type cytochrome</fullName>
    </submittedName>
</protein>
<dbReference type="EMBL" id="JAWIIJ010000002">
    <property type="protein sequence ID" value="MDV2077720.1"/>
    <property type="molecule type" value="Genomic_DNA"/>
</dbReference>
<evidence type="ECO:0000256" key="3">
    <source>
        <dbReference type="ARBA" id="ARBA00022617"/>
    </source>
</evidence>
<feature type="domain" description="Cytochrome c" evidence="10">
    <location>
        <begin position="124"/>
        <end position="214"/>
    </location>
</feature>
<keyword evidence="9" id="KW-0732">Signal</keyword>
<keyword evidence="12" id="KW-1185">Reference proteome</keyword>
<dbReference type="Proteomes" id="UP001269819">
    <property type="component" value="Unassembled WGS sequence"/>
</dbReference>
<evidence type="ECO:0000256" key="5">
    <source>
        <dbReference type="ARBA" id="ARBA00022764"/>
    </source>
</evidence>
<dbReference type="InterPro" id="IPR050597">
    <property type="entry name" value="Cytochrome_c_Oxidase_Subunit"/>
</dbReference>
<evidence type="ECO:0000256" key="9">
    <source>
        <dbReference type="SAM" id="SignalP"/>
    </source>
</evidence>
<evidence type="ECO:0000256" key="4">
    <source>
        <dbReference type="ARBA" id="ARBA00022723"/>
    </source>
</evidence>
<reference evidence="11 12" key="1">
    <citation type="submission" date="2023-10" db="EMBL/GenBank/DDBJ databases">
        <title>Characteristics and mechanism of a salt-tolerant marine origin heterotrophic nitrifying- aerobic denitrifying bacteria Marinobacter xestospongiae HN1.</title>
        <authorList>
            <person name="Qi R."/>
        </authorList>
    </citation>
    <scope>NUCLEOTIDE SEQUENCE [LARGE SCALE GENOMIC DNA]</scope>
    <source>
        <strain evidence="11 12">HN1</strain>
    </source>
</reference>
<evidence type="ECO:0000259" key="10">
    <source>
        <dbReference type="PROSITE" id="PS51007"/>
    </source>
</evidence>
<keyword evidence="4 8" id="KW-0479">Metal-binding</keyword>
<evidence type="ECO:0000256" key="7">
    <source>
        <dbReference type="ARBA" id="ARBA00023004"/>
    </source>
</evidence>
<keyword evidence="7 8" id="KW-0408">Iron</keyword>
<dbReference type="InterPro" id="IPR008168">
    <property type="entry name" value="Cyt_C_IC"/>
</dbReference>
<evidence type="ECO:0000313" key="11">
    <source>
        <dbReference type="EMBL" id="MDV2077720.1"/>
    </source>
</evidence>
<sequence length="223" mass="23234">MRYSTHLLLAGALSALAGSPVLAQGDAARGQQWASQGDGSGAPCLACHGANGEGNDAGGFPRLAGLDADYLTKQMLDYRSGARVSPIMQPNVDSFSEAQIRDLAAYYAGLPSRSVTVTGTVSDELLALGETLANNGNWDSYIPPCATCHGPGNRGVGDSFPALAGQSPNYLSQQLKAWQSGQRHNDPNQLMAAVATRLSDQQIEAVAAYLGRLNASDDGEVKP</sequence>
<feature type="domain" description="Cytochrome c" evidence="10">
    <location>
        <begin position="25"/>
        <end position="111"/>
    </location>
</feature>
<keyword evidence="6" id="KW-0249">Electron transport</keyword>
<gene>
    <name evidence="11" type="ORF">RYS15_03465</name>
</gene>
<keyword evidence="5" id="KW-0574">Periplasm</keyword>
<dbReference type="Gene3D" id="1.10.760.10">
    <property type="entry name" value="Cytochrome c-like domain"/>
    <property type="match status" value="2"/>
</dbReference>
<feature type="chain" id="PRO_5045725428" evidence="9">
    <location>
        <begin position="24"/>
        <end position="223"/>
    </location>
</feature>
<evidence type="ECO:0000256" key="1">
    <source>
        <dbReference type="ARBA" id="ARBA00004418"/>
    </source>
</evidence>
<evidence type="ECO:0000256" key="6">
    <source>
        <dbReference type="ARBA" id="ARBA00022982"/>
    </source>
</evidence>
<dbReference type="Pfam" id="PF00034">
    <property type="entry name" value="Cytochrom_C"/>
    <property type="match status" value="2"/>
</dbReference>
<dbReference type="PROSITE" id="PS51007">
    <property type="entry name" value="CYTC"/>
    <property type="match status" value="2"/>
</dbReference>
<dbReference type="PANTHER" id="PTHR33751">
    <property type="entry name" value="CBB3-TYPE CYTOCHROME C OXIDASE SUBUNIT FIXP"/>
    <property type="match status" value="1"/>
</dbReference>
<dbReference type="SUPFAM" id="SSF46626">
    <property type="entry name" value="Cytochrome c"/>
    <property type="match status" value="2"/>
</dbReference>
<keyword evidence="2" id="KW-0813">Transport</keyword>
<evidence type="ECO:0000256" key="8">
    <source>
        <dbReference type="PROSITE-ProRule" id="PRU00433"/>
    </source>
</evidence>
<organism evidence="11 12">
    <name type="scientific">Marinobacter xestospongiae</name>
    <dbReference type="NCBI Taxonomy" id="994319"/>
    <lineage>
        <taxon>Bacteria</taxon>
        <taxon>Pseudomonadati</taxon>
        <taxon>Pseudomonadota</taxon>
        <taxon>Gammaproteobacteria</taxon>
        <taxon>Pseudomonadales</taxon>
        <taxon>Marinobacteraceae</taxon>
        <taxon>Marinobacter</taxon>
    </lineage>
</organism>
<dbReference type="InterPro" id="IPR036909">
    <property type="entry name" value="Cyt_c-like_dom_sf"/>
</dbReference>
<accession>A0ABU3VU89</accession>
<comment type="subcellular location">
    <subcellularLocation>
        <location evidence="1">Periplasm</location>
    </subcellularLocation>
</comment>
<keyword evidence="3 8" id="KW-0349">Heme</keyword>
<name>A0ABU3VU89_9GAMM</name>
<proteinExistence type="predicted"/>
<comment type="caution">
    <text evidence="11">The sequence shown here is derived from an EMBL/GenBank/DDBJ whole genome shotgun (WGS) entry which is preliminary data.</text>
</comment>
<dbReference type="PIRSF" id="PIRSF000005">
    <property type="entry name" value="Cytochrome_c4"/>
    <property type="match status" value="1"/>
</dbReference>
<evidence type="ECO:0000256" key="2">
    <source>
        <dbReference type="ARBA" id="ARBA00022448"/>
    </source>
</evidence>
<dbReference type="PANTHER" id="PTHR33751:SF9">
    <property type="entry name" value="CYTOCHROME C4"/>
    <property type="match status" value="1"/>
</dbReference>
<dbReference type="PRINTS" id="PR00605">
    <property type="entry name" value="CYTCHROMECIC"/>
</dbReference>
<dbReference type="RefSeq" id="WP_316972606.1">
    <property type="nucleotide sequence ID" value="NZ_JAWIIJ010000002.1"/>
</dbReference>
<dbReference type="InterPro" id="IPR009056">
    <property type="entry name" value="Cyt_c-like_dom"/>
</dbReference>
<evidence type="ECO:0000313" key="12">
    <source>
        <dbReference type="Proteomes" id="UP001269819"/>
    </source>
</evidence>